<protein>
    <submittedName>
        <fullName evidence="1">Uncharacterized protein</fullName>
    </submittedName>
</protein>
<dbReference type="AlphaFoldDB" id="A0A3B0X579"/>
<gene>
    <name evidence="1" type="ORF">MNBD_GAMMA09-1475</name>
</gene>
<reference evidence="1" key="1">
    <citation type="submission" date="2018-06" db="EMBL/GenBank/DDBJ databases">
        <authorList>
            <person name="Zhirakovskaya E."/>
        </authorList>
    </citation>
    <scope>NUCLEOTIDE SEQUENCE</scope>
</reference>
<organism evidence="1">
    <name type="scientific">hydrothermal vent metagenome</name>
    <dbReference type="NCBI Taxonomy" id="652676"/>
    <lineage>
        <taxon>unclassified sequences</taxon>
        <taxon>metagenomes</taxon>
        <taxon>ecological metagenomes</taxon>
    </lineage>
</organism>
<sequence>MLIITGRNQKEHKWQSFTDVQGCTNIAVAGRKGAKTCRDALISRLQDAKERRRAGMH</sequence>
<accession>A0A3B0X579</accession>
<evidence type="ECO:0000313" key="1">
    <source>
        <dbReference type="EMBL" id="VAW62871.1"/>
    </source>
</evidence>
<name>A0A3B0X579_9ZZZZ</name>
<proteinExistence type="predicted"/>
<dbReference type="EMBL" id="UOFI01000032">
    <property type="protein sequence ID" value="VAW62871.1"/>
    <property type="molecule type" value="Genomic_DNA"/>
</dbReference>